<dbReference type="EC" id="6.5.1.1" evidence="4"/>
<dbReference type="InterPro" id="IPR036420">
    <property type="entry name" value="BRCT_dom_sf"/>
</dbReference>
<dbReference type="SUPFAM" id="SSF56091">
    <property type="entry name" value="DNA ligase/mRNA capping enzyme, catalytic domain"/>
    <property type="match status" value="1"/>
</dbReference>
<evidence type="ECO:0000256" key="7">
    <source>
        <dbReference type="ARBA" id="ARBA00022723"/>
    </source>
</evidence>
<dbReference type="SMART" id="SM00028">
    <property type="entry name" value="TPR"/>
    <property type="match status" value="2"/>
</dbReference>
<dbReference type="GO" id="GO:0006310">
    <property type="term" value="P:DNA recombination"/>
    <property type="evidence" value="ECO:0007669"/>
    <property type="project" value="UniProtKB-KW"/>
</dbReference>
<gene>
    <name evidence="23" type="ORF">ALC57_05234</name>
</gene>
<dbReference type="CDD" id="cd07903">
    <property type="entry name" value="Adenylation_DNA_ligase_IV"/>
    <property type="match status" value="1"/>
</dbReference>
<dbReference type="GO" id="GO:0005524">
    <property type="term" value="F:ATP binding"/>
    <property type="evidence" value="ECO:0007669"/>
    <property type="project" value="UniProtKB-KW"/>
</dbReference>
<dbReference type="GO" id="GO:0006303">
    <property type="term" value="P:double-strand break repair via nonhomologous end joining"/>
    <property type="evidence" value="ECO:0007669"/>
    <property type="project" value="TreeGrafter"/>
</dbReference>
<accession>A0A151JB42</accession>
<dbReference type="Pfam" id="PF00533">
    <property type="entry name" value="BRCT"/>
    <property type="match status" value="1"/>
</dbReference>
<dbReference type="InterPro" id="IPR019734">
    <property type="entry name" value="TPR_rpt"/>
</dbReference>
<evidence type="ECO:0000256" key="18">
    <source>
        <dbReference type="ARBA" id="ARBA00034003"/>
    </source>
</evidence>
<keyword evidence="13" id="KW-0233">DNA recombination</keyword>
<dbReference type="Gene3D" id="1.25.40.10">
    <property type="entry name" value="Tetratricopeptide repeat domain"/>
    <property type="match status" value="2"/>
</dbReference>
<dbReference type="InterPro" id="IPR012309">
    <property type="entry name" value="DNA_ligase_ATP-dep_C"/>
</dbReference>
<dbReference type="STRING" id="471704.A0A151JB42"/>
<dbReference type="InterPro" id="IPR029710">
    <property type="entry name" value="LIG4"/>
</dbReference>
<dbReference type="InterPro" id="IPR044125">
    <property type="entry name" value="Adenylation_DNA_ligase_IV"/>
</dbReference>
<proteinExistence type="inferred from homology"/>
<evidence type="ECO:0000256" key="5">
    <source>
        <dbReference type="ARBA" id="ARBA00022073"/>
    </source>
</evidence>
<evidence type="ECO:0000256" key="4">
    <source>
        <dbReference type="ARBA" id="ARBA00012727"/>
    </source>
</evidence>
<evidence type="ECO:0000259" key="21">
    <source>
        <dbReference type="PROSITE" id="PS50160"/>
    </source>
</evidence>
<evidence type="ECO:0000313" key="23">
    <source>
        <dbReference type="EMBL" id="KYN22371.1"/>
    </source>
</evidence>
<evidence type="ECO:0000256" key="10">
    <source>
        <dbReference type="ARBA" id="ARBA00022763"/>
    </source>
</evidence>
<dbReference type="GO" id="GO:0032807">
    <property type="term" value="C:DNA ligase IV complex"/>
    <property type="evidence" value="ECO:0007669"/>
    <property type="project" value="TreeGrafter"/>
</dbReference>
<keyword evidence="6 23" id="KW-0436">Ligase</keyword>
<evidence type="ECO:0000256" key="9">
    <source>
        <dbReference type="ARBA" id="ARBA00022741"/>
    </source>
</evidence>
<evidence type="ECO:0000313" key="24">
    <source>
        <dbReference type="Proteomes" id="UP000078492"/>
    </source>
</evidence>
<reference evidence="23 24" key="1">
    <citation type="submission" date="2015-09" db="EMBL/GenBank/DDBJ databases">
        <title>Trachymyrmex cornetzi WGS genome.</title>
        <authorList>
            <person name="Nygaard S."/>
            <person name="Hu H."/>
            <person name="Boomsma J."/>
            <person name="Zhang G."/>
        </authorList>
    </citation>
    <scope>NUCLEOTIDE SEQUENCE [LARGE SCALE GENOMIC DNA]</scope>
    <source>
        <strain evidence="23">Tcor2-1</strain>
        <tissue evidence="23">Whole body</tissue>
    </source>
</reference>
<dbReference type="Gene3D" id="3.30.470.30">
    <property type="entry name" value="DNA ligase/mRNA capping enzyme"/>
    <property type="match status" value="1"/>
</dbReference>
<dbReference type="PROSITE" id="PS50172">
    <property type="entry name" value="BRCT"/>
    <property type="match status" value="2"/>
</dbReference>
<keyword evidence="8" id="KW-0677">Repeat</keyword>
<evidence type="ECO:0000256" key="1">
    <source>
        <dbReference type="ARBA" id="ARBA00001946"/>
    </source>
</evidence>
<dbReference type="PANTHER" id="PTHR45997">
    <property type="entry name" value="DNA LIGASE 4"/>
    <property type="match status" value="1"/>
</dbReference>
<evidence type="ECO:0000256" key="8">
    <source>
        <dbReference type="ARBA" id="ARBA00022737"/>
    </source>
</evidence>
<comment type="subcellular location">
    <subcellularLocation>
        <location evidence="2">Nucleus</location>
    </subcellularLocation>
</comment>
<dbReference type="InterPro" id="IPR001357">
    <property type="entry name" value="BRCT_dom"/>
</dbReference>
<dbReference type="Pfam" id="PF04675">
    <property type="entry name" value="DNA_ligase_A_N"/>
    <property type="match status" value="1"/>
</dbReference>
<dbReference type="PROSITE" id="PS50160">
    <property type="entry name" value="DNA_LIGASE_A3"/>
    <property type="match status" value="1"/>
</dbReference>
<dbReference type="Gene3D" id="3.40.50.10190">
    <property type="entry name" value="BRCT domain"/>
    <property type="match status" value="2"/>
</dbReference>
<comment type="similarity">
    <text evidence="3 20">Belongs to the ATP-dependent DNA ligase family.</text>
</comment>
<dbReference type="CDD" id="cd07968">
    <property type="entry name" value="OBF_DNA_ligase_IV"/>
    <property type="match status" value="1"/>
</dbReference>
<evidence type="ECO:0000256" key="19">
    <source>
        <dbReference type="PROSITE-ProRule" id="PRU00339"/>
    </source>
</evidence>
<feature type="repeat" description="TPR" evidence="19">
    <location>
        <begin position="400"/>
        <end position="433"/>
    </location>
</feature>
<evidence type="ECO:0000256" key="14">
    <source>
        <dbReference type="ARBA" id="ARBA00023204"/>
    </source>
</evidence>
<evidence type="ECO:0000256" key="6">
    <source>
        <dbReference type="ARBA" id="ARBA00022598"/>
    </source>
</evidence>
<feature type="domain" description="BRCT" evidence="22">
    <location>
        <begin position="1309"/>
        <end position="1371"/>
    </location>
</feature>
<evidence type="ECO:0000256" key="2">
    <source>
        <dbReference type="ARBA" id="ARBA00004123"/>
    </source>
</evidence>
<dbReference type="GO" id="GO:0046872">
    <property type="term" value="F:metal ion binding"/>
    <property type="evidence" value="ECO:0007669"/>
    <property type="project" value="UniProtKB-KW"/>
</dbReference>
<evidence type="ECO:0000256" key="13">
    <source>
        <dbReference type="ARBA" id="ARBA00023172"/>
    </source>
</evidence>
<protein>
    <recommendedName>
        <fullName evidence="5">DNA ligase 4</fullName>
        <ecNumber evidence="4">6.5.1.1</ecNumber>
    </recommendedName>
    <alternativeName>
        <fullName evidence="17">DNA ligase IV</fullName>
    </alternativeName>
    <alternativeName>
        <fullName evidence="16">Polydeoxyribonucleotide synthase [ATP] 4</fullName>
    </alternativeName>
</protein>
<keyword evidence="24" id="KW-1185">Reference proteome</keyword>
<dbReference type="GO" id="GO:0003910">
    <property type="term" value="F:DNA ligase (ATP) activity"/>
    <property type="evidence" value="ECO:0007669"/>
    <property type="project" value="UniProtKB-EC"/>
</dbReference>
<dbReference type="SUPFAM" id="SSF48452">
    <property type="entry name" value="TPR-like"/>
    <property type="match status" value="1"/>
</dbReference>
<keyword evidence="9" id="KW-0547">Nucleotide-binding</keyword>
<comment type="catalytic activity">
    <reaction evidence="18">
        <text>ATP + (deoxyribonucleotide)n-3'-hydroxyl + 5'-phospho-(deoxyribonucleotide)m = (deoxyribonucleotide)n+m + AMP + diphosphate.</text>
        <dbReference type="EC" id="6.5.1.1"/>
    </reaction>
</comment>
<dbReference type="InterPro" id="IPR021536">
    <property type="entry name" value="DNA_ligase_IV_dom"/>
</dbReference>
<dbReference type="SMART" id="SM00292">
    <property type="entry name" value="BRCT"/>
    <property type="match status" value="2"/>
</dbReference>
<feature type="repeat" description="TPR" evidence="19">
    <location>
        <begin position="255"/>
        <end position="288"/>
    </location>
</feature>
<dbReference type="Pfam" id="PF11411">
    <property type="entry name" value="DNA_ligase_IV"/>
    <property type="match status" value="1"/>
</dbReference>
<dbReference type="SUPFAM" id="SSF52113">
    <property type="entry name" value="BRCT domain"/>
    <property type="match status" value="2"/>
</dbReference>
<dbReference type="Gene3D" id="2.40.50.140">
    <property type="entry name" value="Nucleic acid-binding proteins"/>
    <property type="match status" value="1"/>
</dbReference>
<keyword evidence="7" id="KW-0479">Metal-binding</keyword>
<sequence>MECNANKGNNVSMDVIEKIAMEVQLEKSTADDSLSVSGNSNVASVIIEELDENAINSLDMDINEFVEAKALQIRDVTDVIPNSTFSPSCNLNKDNMDMEDQDMSLTIDEEDQLTKQFLNGELTFSEYSSRMDQDTDLEMIENDTSRTTIGFDHVTVQKVVEQKLHKTINMRQKKKRRVLPPVLQGLMGEANLRFAKGEVDLAAKICMEIIRQVVLIQVPSAPEPFQTLAMIYENDQPEKSLQFALIAAHLSPKDADQWVRLANLSLESGDIKQAITCYSKAIQASPKDISLYETRAQLQEQNGDKKAYLRGYTKLIHQLEAEDGEYIMKYAKMLAKRYMQEDNNEQALEAVETIFAKCPDLITLEEVNIMTELLIALKQFQRSLAFFKKYMQLRGEEGQQETYYNMARAFHQIGLLPSAIHFYKLVLKENPDLVKQHTNLLDLRKEAAFNLHLIYLQSDNHLLARIVMAIALEAKIEFKQLCDTLEDVAKTHDVKKKEQILQTFIDTCRNVGDKLKIEYSESDVSFYPILRLILPYLERQRGPHNLKQVSLANLYAHVYGFAKNSDSYKKLANYRDLPSSGKFVGNDFADRAYCVLNKKLPRTSTGFTIARINEFLDSISGRNMNVTRQQKVETFRVLFRQITGFEMKWMTRIILKDLRLGIGTQRILHIYHPDANDKFLVTNDLREICNQLRNPKIKLKECGIQIFSHFKPMLLERCNIENIVKLFWDNDLYYVQTKYDGERSQLHMKNGKFKYFTRRGYDITNKYGYGETESSGFLTAVFTRCLNPNCYSFILDGELMAWHKEKRIFSTKGMNVDVKNLSASSRHQPYFVAFDVILHNDILLVDTPYKDRLKLLNDIFTEEDGSLTVCQSTLISNREELIKKFNTCLRNNEEGLVIKKCDMKYKLNIRDGNGCYKIKAEYSDNLVQDIDLIILGGYYGEGKYTGIIKSFMMGVAAPSNKEGENPSQFFSIVSVNTGIGDETLRHLQTKLAPYWIKECPENIVGPKRNQPDMWIHPEHSIILTIRATEMIRSNKYPIGYSLRFPRVTNVRMDKTWYSPCTTLELLSLAKDEGMIQKLTKREATLHDIDRVPVSKLQKITSRSKSIEHNVCDKRVVPFTRLLDGKEICVINGTDELSKEQIEEILQQHSARVVQNPINTTFCVIVGNNRTIRGKEVVNSGKYDVVTLDWVKRITNINRSDWTSLIDFLPWELLRSRNITRRQVTENYDEYYDSFVVDADEGSLKRSFDKIAKPIIFEVFESKFITKYVEQEKKMDKELFGSTSPYSLFRDIIGFFENQLCNAKFKFRFMSGTIKDNFNSSVTHVFVEDNETSAIVRDMKAYKQISTKIVKCKWIEECFRNGRICEITDYLITQ</sequence>
<dbReference type="SUPFAM" id="SSF50249">
    <property type="entry name" value="Nucleic acid-binding proteins"/>
    <property type="match status" value="1"/>
</dbReference>
<keyword evidence="15" id="KW-0539">Nucleus</keyword>
<dbReference type="EMBL" id="KQ979173">
    <property type="protein sequence ID" value="KYN22371.1"/>
    <property type="molecule type" value="Genomic_DNA"/>
</dbReference>
<evidence type="ECO:0000256" key="12">
    <source>
        <dbReference type="ARBA" id="ARBA00022842"/>
    </source>
</evidence>
<dbReference type="Gene3D" id="1.10.3260.10">
    <property type="entry name" value="DNA ligase, ATP-dependent, N-terminal domain"/>
    <property type="match status" value="1"/>
</dbReference>
<keyword evidence="14" id="KW-0234">DNA repair</keyword>
<dbReference type="InterPro" id="IPR012340">
    <property type="entry name" value="NA-bd_OB-fold"/>
</dbReference>
<dbReference type="InterPro" id="IPR036599">
    <property type="entry name" value="DNA_ligase_N_sf"/>
</dbReference>
<feature type="domain" description="ATP-dependent DNA ligase family profile" evidence="21">
    <location>
        <begin position="822"/>
        <end position="957"/>
    </location>
</feature>
<keyword evidence="12" id="KW-0460">Magnesium</keyword>
<dbReference type="PROSITE" id="PS50005">
    <property type="entry name" value="TPR"/>
    <property type="match status" value="2"/>
</dbReference>
<evidence type="ECO:0000256" key="17">
    <source>
        <dbReference type="ARBA" id="ARBA00031942"/>
    </source>
</evidence>
<dbReference type="GO" id="GO:0003677">
    <property type="term" value="F:DNA binding"/>
    <property type="evidence" value="ECO:0007669"/>
    <property type="project" value="InterPro"/>
</dbReference>
<evidence type="ECO:0000256" key="16">
    <source>
        <dbReference type="ARBA" id="ARBA00030676"/>
    </source>
</evidence>
<evidence type="ECO:0000256" key="15">
    <source>
        <dbReference type="ARBA" id="ARBA00023242"/>
    </source>
</evidence>
<dbReference type="Proteomes" id="UP000078492">
    <property type="component" value="Unassembled WGS sequence"/>
</dbReference>
<dbReference type="GO" id="GO:0071897">
    <property type="term" value="P:DNA biosynthetic process"/>
    <property type="evidence" value="ECO:0007669"/>
    <property type="project" value="InterPro"/>
</dbReference>
<dbReference type="NCBIfam" id="TIGR00574">
    <property type="entry name" value="dnl1"/>
    <property type="match status" value="1"/>
</dbReference>
<name>A0A151JB42_9HYME</name>
<dbReference type="InterPro" id="IPR012308">
    <property type="entry name" value="DNA_ligase_ATP-dep_N"/>
</dbReference>
<dbReference type="InterPro" id="IPR000977">
    <property type="entry name" value="DNA_ligase_ATP-dep"/>
</dbReference>
<dbReference type="Pfam" id="PF04679">
    <property type="entry name" value="DNA_ligase_A_C"/>
    <property type="match status" value="1"/>
</dbReference>
<comment type="cofactor">
    <cofactor evidence="1">
        <name>Mg(2+)</name>
        <dbReference type="ChEBI" id="CHEBI:18420"/>
    </cofactor>
</comment>
<dbReference type="InterPro" id="IPR011990">
    <property type="entry name" value="TPR-like_helical_dom_sf"/>
</dbReference>
<dbReference type="Pfam" id="PF13181">
    <property type="entry name" value="TPR_8"/>
    <property type="match status" value="1"/>
</dbReference>
<evidence type="ECO:0000256" key="3">
    <source>
        <dbReference type="ARBA" id="ARBA00007572"/>
    </source>
</evidence>
<dbReference type="GO" id="GO:0006297">
    <property type="term" value="P:nucleotide-excision repair, DNA gap filling"/>
    <property type="evidence" value="ECO:0007669"/>
    <property type="project" value="TreeGrafter"/>
</dbReference>
<feature type="domain" description="BRCT" evidence="22">
    <location>
        <begin position="1117"/>
        <end position="1190"/>
    </location>
</feature>
<evidence type="ECO:0000256" key="20">
    <source>
        <dbReference type="RuleBase" id="RU004196"/>
    </source>
</evidence>
<dbReference type="Pfam" id="PF01068">
    <property type="entry name" value="DNA_ligase_A_M"/>
    <property type="match status" value="1"/>
</dbReference>
<dbReference type="PANTHER" id="PTHR45997:SF1">
    <property type="entry name" value="DNA LIGASE 4"/>
    <property type="match status" value="1"/>
</dbReference>
<organism evidence="23 24">
    <name type="scientific">Trachymyrmex cornetzi</name>
    <dbReference type="NCBI Taxonomy" id="471704"/>
    <lineage>
        <taxon>Eukaryota</taxon>
        <taxon>Metazoa</taxon>
        <taxon>Ecdysozoa</taxon>
        <taxon>Arthropoda</taxon>
        <taxon>Hexapoda</taxon>
        <taxon>Insecta</taxon>
        <taxon>Pterygota</taxon>
        <taxon>Neoptera</taxon>
        <taxon>Endopterygota</taxon>
        <taxon>Hymenoptera</taxon>
        <taxon>Apocrita</taxon>
        <taxon>Aculeata</taxon>
        <taxon>Formicoidea</taxon>
        <taxon>Formicidae</taxon>
        <taxon>Myrmicinae</taxon>
        <taxon>Trachymyrmex</taxon>
    </lineage>
</organism>
<dbReference type="GO" id="GO:0005958">
    <property type="term" value="C:DNA-dependent protein kinase-DNA ligase 4 complex"/>
    <property type="evidence" value="ECO:0007669"/>
    <property type="project" value="TreeGrafter"/>
</dbReference>
<evidence type="ECO:0000256" key="11">
    <source>
        <dbReference type="ARBA" id="ARBA00022840"/>
    </source>
</evidence>
<evidence type="ECO:0000259" key="22">
    <source>
        <dbReference type="PROSITE" id="PS50172"/>
    </source>
</evidence>
<keyword evidence="19" id="KW-0802">TPR repeat</keyword>
<dbReference type="InterPro" id="IPR012310">
    <property type="entry name" value="DNA_ligase_ATP-dep_cent"/>
</dbReference>
<keyword evidence="10" id="KW-0227">DNA damage</keyword>
<keyword evidence="11" id="KW-0067">ATP-binding</keyword>